<evidence type="ECO:0000313" key="12">
    <source>
        <dbReference type="EMBL" id="SFR54141.1"/>
    </source>
</evidence>
<dbReference type="Pfam" id="PF00085">
    <property type="entry name" value="Thioredoxin"/>
    <property type="match status" value="1"/>
</dbReference>
<evidence type="ECO:0000256" key="3">
    <source>
        <dbReference type="ARBA" id="ARBA00022448"/>
    </source>
</evidence>
<evidence type="ECO:0000256" key="5">
    <source>
        <dbReference type="ARBA" id="ARBA00023157"/>
    </source>
</evidence>
<reference evidence="12 13" key="1">
    <citation type="submission" date="2016-10" db="EMBL/GenBank/DDBJ databases">
        <authorList>
            <person name="de Groot N.N."/>
        </authorList>
    </citation>
    <scope>NUCLEOTIDE SEQUENCE [LARGE SCALE GENOMIC DNA]</scope>
    <source>
        <strain evidence="12 13">743A</strain>
    </source>
</reference>
<feature type="site" description="Contributes to redox potential value" evidence="9">
    <location>
        <position position="33"/>
    </location>
</feature>
<dbReference type="PROSITE" id="PS51352">
    <property type="entry name" value="THIOREDOXIN_2"/>
    <property type="match status" value="1"/>
</dbReference>
<dbReference type="NCBIfam" id="TIGR01068">
    <property type="entry name" value="thioredoxin"/>
    <property type="match status" value="1"/>
</dbReference>
<protein>
    <recommendedName>
        <fullName evidence="2 7">Thioredoxin</fullName>
    </recommendedName>
</protein>
<proteinExistence type="inferred from homology"/>
<evidence type="ECO:0000256" key="8">
    <source>
        <dbReference type="PIRNR" id="PIRNR000077"/>
    </source>
</evidence>
<feature type="active site" description="Nucleophile" evidence="9">
    <location>
        <position position="34"/>
    </location>
</feature>
<dbReference type="EMBL" id="FOYZ01000001">
    <property type="protein sequence ID" value="SFR54141.1"/>
    <property type="molecule type" value="Genomic_DNA"/>
</dbReference>
<evidence type="ECO:0000256" key="6">
    <source>
        <dbReference type="ARBA" id="ARBA00023284"/>
    </source>
</evidence>
<keyword evidence="4" id="KW-0249">Electron transport</keyword>
<evidence type="ECO:0000256" key="1">
    <source>
        <dbReference type="ARBA" id="ARBA00008987"/>
    </source>
</evidence>
<keyword evidence="5 10" id="KW-1015">Disulfide bond</keyword>
<keyword evidence="3" id="KW-0813">Transport</keyword>
<dbReference type="GO" id="GO:0015035">
    <property type="term" value="F:protein-disulfide reductase activity"/>
    <property type="evidence" value="ECO:0007669"/>
    <property type="project" value="UniProtKB-UniRule"/>
</dbReference>
<feature type="site" description="Deprotonates C-terminal active site Cys" evidence="9">
    <location>
        <position position="25"/>
    </location>
</feature>
<evidence type="ECO:0000256" key="4">
    <source>
        <dbReference type="ARBA" id="ARBA00022982"/>
    </source>
</evidence>
<feature type="active site" description="Nucleophile" evidence="9">
    <location>
        <position position="31"/>
    </location>
</feature>
<feature type="domain" description="Thioredoxin" evidence="11">
    <location>
        <begin position="1"/>
        <end position="103"/>
    </location>
</feature>
<organism evidence="12 13">
    <name type="scientific">Anaeromicropila populeti</name>
    <dbReference type="NCBI Taxonomy" id="37658"/>
    <lineage>
        <taxon>Bacteria</taxon>
        <taxon>Bacillati</taxon>
        <taxon>Bacillota</taxon>
        <taxon>Clostridia</taxon>
        <taxon>Lachnospirales</taxon>
        <taxon>Lachnospiraceae</taxon>
        <taxon>Anaeromicropila</taxon>
    </lineage>
</organism>
<dbReference type="SUPFAM" id="SSF52833">
    <property type="entry name" value="Thioredoxin-like"/>
    <property type="match status" value="1"/>
</dbReference>
<dbReference type="Gene3D" id="3.40.30.10">
    <property type="entry name" value="Glutaredoxin"/>
    <property type="match status" value="1"/>
</dbReference>
<dbReference type="OrthoDB" id="9790390at2"/>
<dbReference type="InterPro" id="IPR017937">
    <property type="entry name" value="Thioredoxin_CS"/>
</dbReference>
<comment type="similarity">
    <text evidence="1 8">Belongs to the thioredoxin family.</text>
</comment>
<evidence type="ECO:0000256" key="2">
    <source>
        <dbReference type="ARBA" id="ARBA00020570"/>
    </source>
</evidence>
<gene>
    <name evidence="12" type="ORF">SAMN05661086_00010</name>
</gene>
<evidence type="ECO:0000256" key="7">
    <source>
        <dbReference type="NCBIfam" id="TIGR01068"/>
    </source>
</evidence>
<sequence length="103" mass="11235">MAAIKITKGNFESEVLKSDKPVLLDFWAPWCGPCQMLLPIVEELAGEVTEAKIGKVNVDEQPELASKFKVMTIPTLIVIKDGRVVSNSVGAKPKKAILDMLNV</sequence>
<name>A0A1I6HI55_9FIRM</name>
<dbReference type="STRING" id="37658.SAMN05661086_00010"/>
<keyword evidence="6 10" id="KW-0676">Redox-active center</keyword>
<dbReference type="GO" id="GO:0045454">
    <property type="term" value="P:cell redox homeostasis"/>
    <property type="evidence" value="ECO:0007669"/>
    <property type="project" value="TreeGrafter"/>
</dbReference>
<dbReference type="PANTHER" id="PTHR45663">
    <property type="entry name" value="GEO12009P1"/>
    <property type="match status" value="1"/>
</dbReference>
<evidence type="ECO:0000259" key="11">
    <source>
        <dbReference type="PROSITE" id="PS51352"/>
    </source>
</evidence>
<dbReference type="Proteomes" id="UP000199659">
    <property type="component" value="Unassembled WGS sequence"/>
</dbReference>
<feature type="disulfide bond" description="Redox-active" evidence="10">
    <location>
        <begin position="31"/>
        <end position="34"/>
    </location>
</feature>
<dbReference type="PROSITE" id="PS00194">
    <property type="entry name" value="THIOREDOXIN_1"/>
    <property type="match status" value="1"/>
</dbReference>
<dbReference type="CDD" id="cd02947">
    <property type="entry name" value="TRX_family"/>
    <property type="match status" value="1"/>
</dbReference>
<dbReference type="InterPro" id="IPR005746">
    <property type="entry name" value="Thioredoxin"/>
</dbReference>
<dbReference type="InterPro" id="IPR013766">
    <property type="entry name" value="Thioredoxin_domain"/>
</dbReference>
<dbReference type="GO" id="GO:0005829">
    <property type="term" value="C:cytosol"/>
    <property type="evidence" value="ECO:0007669"/>
    <property type="project" value="TreeGrafter"/>
</dbReference>
<evidence type="ECO:0000313" key="13">
    <source>
        <dbReference type="Proteomes" id="UP000199659"/>
    </source>
</evidence>
<dbReference type="PIRSF" id="PIRSF000077">
    <property type="entry name" value="Thioredoxin"/>
    <property type="match status" value="1"/>
</dbReference>
<dbReference type="FunFam" id="3.40.30.10:FF:000001">
    <property type="entry name" value="Thioredoxin"/>
    <property type="match status" value="1"/>
</dbReference>
<dbReference type="PRINTS" id="PR00421">
    <property type="entry name" value="THIOREDOXIN"/>
</dbReference>
<dbReference type="InterPro" id="IPR036249">
    <property type="entry name" value="Thioredoxin-like_sf"/>
</dbReference>
<dbReference type="PANTHER" id="PTHR45663:SF11">
    <property type="entry name" value="GEO12009P1"/>
    <property type="match status" value="1"/>
</dbReference>
<dbReference type="AlphaFoldDB" id="A0A1I6HI55"/>
<evidence type="ECO:0000256" key="10">
    <source>
        <dbReference type="PIRSR" id="PIRSR000077-4"/>
    </source>
</evidence>
<keyword evidence="13" id="KW-1185">Reference proteome</keyword>
<evidence type="ECO:0000256" key="9">
    <source>
        <dbReference type="PIRSR" id="PIRSR000077-1"/>
    </source>
</evidence>
<accession>A0A1I6HI55</accession>
<dbReference type="RefSeq" id="WP_092558652.1">
    <property type="nucleotide sequence ID" value="NZ_FOYZ01000001.1"/>
</dbReference>
<feature type="site" description="Contributes to redox potential value" evidence="9">
    <location>
        <position position="32"/>
    </location>
</feature>